<feature type="signal peptide" evidence="1">
    <location>
        <begin position="1"/>
        <end position="21"/>
    </location>
</feature>
<organism evidence="2 3">
    <name type="scientific">Sporisorium reilianum f. sp. reilianum</name>
    <dbReference type="NCBI Taxonomy" id="72559"/>
    <lineage>
        <taxon>Eukaryota</taxon>
        <taxon>Fungi</taxon>
        <taxon>Dikarya</taxon>
        <taxon>Basidiomycota</taxon>
        <taxon>Ustilaginomycotina</taxon>
        <taxon>Ustilaginomycetes</taxon>
        <taxon>Ustilaginales</taxon>
        <taxon>Ustilaginaceae</taxon>
        <taxon>Sporisorium</taxon>
    </lineage>
</organism>
<sequence length="236" mass="28220">MRVKLVFFTCALLSAVLQSAAYWLPPPLRGYIPDEAFSSRFRNQWQALRDFAKDVYPQNERMQKDAVYTLNYLFRDARWNKRSHWNHLDNFLRSGGLKYHKLDEDQVSVEEVVDHLKAGNALQRASDTQTRLKMLIDTYLKAAKKDHKEYNKVWEGYRVSDNEILTKLRYRSPRQSEVVSKPSEYSFFEVPIPRKPENEMEVVEPSYEVEPIDRPRFSWFRDPRNKYTKLEKMKND</sequence>
<dbReference type="EMBL" id="LT795060">
    <property type="protein sequence ID" value="SJX63073.1"/>
    <property type="molecule type" value="Genomic_DNA"/>
</dbReference>
<feature type="chain" id="PRO_5014608163" evidence="1">
    <location>
        <begin position="22"/>
        <end position="236"/>
    </location>
</feature>
<keyword evidence="1" id="KW-0732">Signal</keyword>
<evidence type="ECO:0000256" key="1">
    <source>
        <dbReference type="SAM" id="SignalP"/>
    </source>
</evidence>
<evidence type="ECO:0000313" key="2">
    <source>
        <dbReference type="EMBL" id="SJX63073.1"/>
    </source>
</evidence>
<accession>A0A2N8UFC3</accession>
<gene>
    <name evidence="2" type="ORF">SRS1_13898</name>
</gene>
<proteinExistence type="predicted"/>
<dbReference type="Proteomes" id="UP000239563">
    <property type="component" value="Chromosome VII"/>
</dbReference>
<name>A0A2N8UFC3_9BASI</name>
<reference evidence="2 3" key="1">
    <citation type="submission" date="2017-02" db="EMBL/GenBank/DDBJ databases">
        <authorList>
            <person name="Peterson S.W."/>
        </authorList>
    </citation>
    <scope>NUCLEOTIDE SEQUENCE [LARGE SCALE GENOMIC DNA]</scope>
    <source>
        <strain evidence="2 3">SRS1_H2-8</strain>
    </source>
</reference>
<evidence type="ECO:0000313" key="3">
    <source>
        <dbReference type="Proteomes" id="UP000239563"/>
    </source>
</evidence>
<dbReference type="AlphaFoldDB" id="A0A2N8UFC3"/>
<protein>
    <submittedName>
        <fullName evidence="2">Uncharacterized protein</fullName>
    </submittedName>
</protein>